<keyword evidence="18" id="KW-1185">Reference proteome</keyword>
<feature type="transmembrane region" description="Helical" evidence="16">
    <location>
        <begin position="70"/>
        <end position="91"/>
    </location>
</feature>
<evidence type="ECO:0000256" key="5">
    <source>
        <dbReference type="ARBA" id="ARBA00022960"/>
    </source>
</evidence>
<dbReference type="GO" id="GO:0032153">
    <property type="term" value="C:cell division site"/>
    <property type="evidence" value="ECO:0007669"/>
    <property type="project" value="TreeGrafter"/>
</dbReference>
<comment type="caution">
    <text evidence="17">The sequence shown here is derived from an EMBL/GenBank/DDBJ whole genome shotgun (WGS) entry which is preliminary data.</text>
</comment>
<dbReference type="GO" id="GO:0051301">
    <property type="term" value="P:cell division"/>
    <property type="evidence" value="ECO:0007669"/>
    <property type="project" value="UniProtKB-KW"/>
</dbReference>
<sequence length="390" mass="42321">MHRASLYILLFSVALLSAFGIVMLASTGYYLEEGEKQTYATMNNQATWLGLALVAATVVAFVNPEKLYEYRWWIFGVALVGLLMCYVPFFAKEINGARRWVSLHSFGLDRPSFQPSEVAKLAIIIVLAGWFARYEPLTREFVGGFLKPGCLLIVTVLLIAGEVDLGTAALVTAVGVSLMYVAGTRWYYLTTVVVAAGSALGLAIRLTPNRVARIMAFLDLEKYKDEIGLQQWRALMALGSGSYEGVGAGDGRLKRGFLPESETDFIFPNVGEEHGFYGTMLIVGLFVSVLIAGMVIAHHAPTRFMRLVALGITVTLALEALINMGVTTALLPNKGLPLPFVSYGGTNLLFAMISVGILVAIHRKSFGSGARKDLLDTRRGGMRPATHGAL</sequence>
<dbReference type="GO" id="GO:0009252">
    <property type="term" value="P:peptidoglycan biosynthetic process"/>
    <property type="evidence" value="ECO:0007669"/>
    <property type="project" value="UniProtKB-KW"/>
</dbReference>
<dbReference type="OrthoDB" id="9812661at2"/>
<evidence type="ECO:0000256" key="10">
    <source>
        <dbReference type="ARBA" id="ARBA00033270"/>
    </source>
</evidence>
<feature type="transmembrane region" description="Helical" evidence="16">
    <location>
        <begin position="343"/>
        <end position="361"/>
    </location>
</feature>
<feature type="transmembrane region" description="Helical" evidence="16">
    <location>
        <begin position="112"/>
        <end position="131"/>
    </location>
</feature>
<keyword evidence="8 16" id="KW-0472">Membrane</keyword>
<evidence type="ECO:0000256" key="16">
    <source>
        <dbReference type="SAM" id="Phobius"/>
    </source>
</evidence>
<keyword evidence="17" id="KW-0132">Cell division</keyword>
<evidence type="ECO:0000256" key="6">
    <source>
        <dbReference type="ARBA" id="ARBA00022984"/>
    </source>
</evidence>
<dbReference type="GO" id="GO:0015648">
    <property type="term" value="F:lipid-linked peptidoglycan transporter activity"/>
    <property type="evidence" value="ECO:0007669"/>
    <property type="project" value="TreeGrafter"/>
</dbReference>
<evidence type="ECO:0000313" key="17">
    <source>
        <dbReference type="EMBL" id="RBP48079.1"/>
    </source>
</evidence>
<gene>
    <name evidence="17" type="ORF">DES53_101879</name>
</gene>
<dbReference type="AlphaFoldDB" id="A0A366HWK1"/>
<comment type="catalytic activity">
    <reaction evidence="15">
        <text>[GlcNAc-(1-&gt;4)-Mur2Ac(oyl-L-Ala-gamma-D-Glu-L-Lys-D-Ala-D-Ala)](n)-di-trans,octa-cis-undecaprenyl diphosphate + beta-D-GlcNAc-(1-&gt;4)-Mur2Ac(oyl-L-Ala-gamma-D-Glu-L-Lys-D-Ala-D-Ala)-di-trans,octa-cis-undecaprenyl diphosphate = [GlcNAc-(1-&gt;4)-Mur2Ac(oyl-L-Ala-gamma-D-Glu-L-Lys-D-Ala-D-Ala)](n+1)-di-trans,octa-cis-undecaprenyl diphosphate + di-trans,octa-cis-undecaprenyl diphosphate + H(+)</text>
        <dbReference type="Rhea" id="RHEA:23708"/>
        <dbReference type="Rhea" id="RHEA-COMP:9602"/>
        <dbReference type="Rhea" id="RHEA-COMP:9603"/>
        <dbReference type="ChEBI" id="CHEBI:15378"/>
        <dbReference type="ChEBI" id="CHEBI:58405"/>
        <dbReference type="ChEBI" id="CHEBI:60033"/>
        <dbReference type="ChEBI" id="CHEBI:78435"/>
        <dbReference type="EC" id="2.4.99.28"/>
    </reaction>
</comment>
<dbReference type="InterPro" id="IPR001182">
    <property type="entry name" value="FtsW/RodA"/>
</dbReference>
<comment type="subcellular location">
    <subcellularLocation>
        <location evidence="1">Membrane</location>
        <topology evidence="1">Multi-pass membrane protein</topology>
    </subcellularLocation>
</comment>
<accession>A0A366HWK1</accession>
<dbReference type="Proteomes" id="UP000253426">
    <property type="component" value="Unassembled WGS sequence"/>
</dbReference>
<dbReference type="EMBL" id="QNRR01000001">
    <property type="protein sequence ID" value="RBP48079.1"/>
    <property type="molecule type" value="Genomic_DNA"/>
</dbReference>
<keyword evidence="2" id="KW-0328">Glycosyltransferase</keyword>
<keyword evidence="6" id="KW-0573">Peptidoglycan synthesis</keyword>
<evidence type="ECO:0000256" key="4">
    <source>
        <dbReference type="ARBA" id="ARBA00022692"/>
    </source>
</evidence>
<evidence type="ECO:0000256" key="3">
    <source>
        <dbReference type="ARBA" id="ARBA00022679"/>
    </source>
</evidence>
<dbReference type="PANTHER" id="PTHR30474:SF2">
    <property type="entry name" value="PEPTIDOGLYCAN GLYCOSYLTRANSFERASE FTSW-RELATED"/>
    <property type="match status" value="1"/>
</dbReference>
<comment type="similarity">
    <text evidence="11">Belongs to the SEDS family. FtsW subfamily.</text>
</comment>
<evidence type="ECO:0000313" key="18">
    <source>
        <dbReference type="Proteomes" id="UP000253426"/>
    </source>
</evidence>
<dbReference type="GO" id="GO:0008360">
    <property type="term" value="P:regulation of cell shape"/>
    <property type="evidence" value="ECO:0007669"/>
    <property type="project" value="UniProtKB-KW"/>
</dbReference>
<keyword evidence="7 16" id="KW-1133">Transmembrane helix</keyword>
<dbReference type="RefSeq" id="WP_113956953.1">
    <property type="nucleotide sequence ID" value="NZ_QNRR01000001.1"/>
</dbReference>
<dbReference type="EC" id="2.4.99.28" evidence="14"/>
<organism evidence="17 18">
    <name type="scientific">Roseimicrobium gellanilyticum</name>
    <dbReference type="NCBI Taxonomy" id="748857"/>
    <lineage>
        <taxon>Bacteria</taxon>
        <taxon>Pseudomonadati</taxon>
        <taxon>Verrucomicrobiota</taxon>
        <taxon>Verrucomicrobiia</taxon>
        <taxon>Verrucomicrobiales</taxon>
        <taxon>Verrucomicrobiaceae</taxon>
        <taxon>Roseimicrobium</taxon>
    </lineage>
</organism>
<dbReference type="PANTHER" id="PTHR30474">
    <property type="entry name" value="CELL CYCLE PROTEIN"/>
    <property type="match status" value="1"/>
</dbReference>
<evidence type="ECO:0000256" key="12">
    <source>
        <dbReference type="ARBA" id="ARBA00041185"/>
    </source>
</evidence>
<evidence type="ECO:0000256" key="11">
    <source>
        <dbReference type="ARBA" id="ARBA00038053"/>
    </source>
</evidence>
<name>A0A366HWK1_9BACT</name>
<feature type="transmembrane region" description="Helical" evidence="16">
    <location>
        <begin position="46"/>
        <end position="64"/>
    </location>
</feature>
<dbReference type="Pfam" id="PF01098">
    <property type="entry name" value="FTSW_RODA_SPOVE"/>
    <property type="match status" value="1"/>
</dbReference>
<evidence type="ECO:0000256" key="9">
    <source>
        <dbReference type="ARBA" id="ARBA00032370"/>
    </source>
</evidence>
<keyword evidence="17" id="KW-0131">Cell cycle</keyword>
<keyword evidence="3" id="KW-0808">Transferase</keyword>
<evidence type="ECO:0000256" key="13">
    <source>
        <dbReference type="ARBA" id="ARBA00041418"/>
    </source>
</evidence>
<keyword evidence="5" id="KW-0133">Cell shape</keyword>
<evidence type="ECO:0000256" key="15">
    <source>
        <dbReference type="ARBA" id="ARBA00049902"/>
    </source>
</evidence>
<dbReference type="GO" id="GO:0008955">
    <property type="term" value="F:peptidoglycan glycosyltransferase activity"/>
    <property type="evidence" value="ECO:0007669"/>
    <property type="project" value="UniProtKB-EC"/>
</dbReference>
<protein>
    <recommendedName>
        <fullName evidence="12">Probable peptidoglycan glycosyltransferase FtsW</fullName>
        <ecNumber evidence="14">2.4.99.28</ecNumber>
    </recommendedName>
    <alternativeName>
        <fullName evidence="13">Cell division protein FtsW</fullName>
    </alternativeName>
    <alternativeName>
        <fullName evidence="10">Cell wall polymerase</fullName>
    </alternativeName>
    <alternativeName>
        <fullName evidence="9">Peptidoglycan polymerase</fullName>
    </alternativeName>
</protein>
<keyword evidence="4 16" id="KW-0812">Transmembrane</keyword>
<feature type="transmembrane region" description="Helical" evidence="16">
    <location>
        <begin position="308"/>
        <end position="331"/>
    </location>
</feature>
<feature type="transmembrane region" description="Helical" evidence="16">
    <location>
        <begin position="6"/>
        <end position="25"/>
    </location>
</feature>
<evidence type="ECO:0000256" key="7">
    <source>
        <dbReference type="ARBA" id="ARBA00022989"/>
    </source>
</evidence>
<proteinExistence type="inferred from homology"/>
<evidence type="ECO:0000256" key="2">
    <source>
        <dbReference type="ARBA" id="ARBA00022676"/>
    </source>
</evidence>
<reference evidence="17 18" key="1">
    <citation type="submission" date="2018-06" db="EMBL/GenBank/DDBJ databases">
        <title>Genomic Encyclopedia of Type Strains, Phase IV (KMG-IV): sequencing the most valuable type-strain genomes for metagenomic binning, comparative biology and taxonomic classification.</title>
        <authorList>
            <person name="Goeker M."/>
        </authorList>
    </citation>
    <scope>NUCLEOTIDE SEQUENCE [LARGE SCALE GENOMIC DNA]</scope>
    <source>
        <strain evidence="17 18">DSM 25532</strain>
    </source>
</reference>
<dbReference type="GO" id="GO:0005886">
    <property type="term" value="C:plasma membrane"/>
    <property type="evidence" value="ECO:0007669"/>
    <property type="project" value="TreeGrafter"/>
</dbReference>
<evidence type="ECO:0000256" key="8">
    <source>
        <dbReference type="ARBA" id="ARBA00023136"/>
    </source>
</evidence>
<feature type="transmembrane region" description="Helical" evidence="16">
    <location>
        <begin position="275"/>
        <end position="296"/>
    </location>
</feature>
<evidence type="ECO:0000256" key="1">
    <source>
        <dbReference type="ARBA" id="ARBA00004141"/>
    </source>
</evidence>
<evidence type="ECO:0000256" key="14">
    <source>
        <dbReference type="ARBA" id="ARBA00044770"/>
    </source>
</evidence>
<feature type="transmembrane region" description="Helical" evidence="16">
    <location>
        <begin position="186"/>
        <end position="206"/>
    </location>
</feature>